<dbReference type="AlphaFoldDB" id="A0A3P7IRQ4"/>
<name>A0A3P7IRQ4_STRVU</name>
<accession>A0A3P7IRQ4</accession>
<feature type="region of interest" description="Disordered" evidence="1">
    <location>
        <begin position="42"/>
        <end position="63"/>
    </location>
</feature>
<dbReference type="EMBL" id="UYYB01027086">
    <property type="protein sequence ID" value="VDM72756.1"/>
    <property type="molecule type" value="Genomic_DNA"/>
</dbReference>
<organism evidence="2 3">
    <name type="scientific">Strongylus vulgaris</name>
    <name type="common">Blood worm</name>
    <dbReference type="NCBI Taxonomy" id="40348"/>
    <lineage>
        <taxon>Eukaryota</taxon>
        <taxon>Metazoa</taxon>
        <taxon>Ecdysozoa</taxon>
        <taxon>Nematoda</taxon>
        <taxon>Chromadorea</taxon>
        <taxon>Rhabditida</taxon>
        <taxon>Rhabditina</taxon>
        <taxon>Rhabditomorpha</taxon>
        <taxon>Strongyloidea</taxon>
        <taxon>Strongylidae</taxon>
        <taxon>Strongylus</taxon>
    </lineage>
</organism>
<gene>
    <name evidence="2" type="ORF">SVUK_LOCUS7754</name>
</gene>
<evidence type="ECO:0000256" key="1">
    <source>
        <dbReference type="SAM" id="MobiDB-lite"/>
    </source>
</evidence>
<evidence type="ECO:0000313" key="3">
    <source>
        <dbReference type="Proteomes" id="UP000270094"/>
    </source>
</evidence>
<evidence type="ECO:0000313" key="2">
    <source>
        <dbReference type="EMBL" id="VDM72756.1"/>
    </source>
</evidence>
<reference evidence="2 3" key="1">
    <citation type="submission" date="2018-11" db="EMBL/GenBank/DDBJ databases">
        <authorList>
            <consortium name="Pathogen Informatics"/>
        </authorList>
    </citation>
    <scope>NUCLEOTIDE SEQUENCE [LARGE SCALE GENOMIC DNA]</scope>
</reference>
<keyword evidence="3" id="KW-1185">Reference proteome</keyword>
<dbReference type="Proteomes" id="UP000270094">
    <property type="component" value="Unassembled WGS sequence"/>
</dbReference>
<proteinExistence type="predicted"/>
<protein>
    <submittedName>
        <fullName evidence="2">Uncharacterized protein</fullName>
    </submittedName>
</protein>
<sequence>MGRPAARTWSGNIVPSAYDARYPREDALTRMYATAGRRRPQAGMMPWYDDDNAQSPSFLVDGR</sequence>